<dbReference type="PANTHER" id="PTHR31234">
    <property type="entry name" value="LATE EMBRYOGENESIS ABUNDANT (LEA) HYDROXYPROLINE-RICH GLYCOPROTEIN FAMILY"/>
    <property type="match status" value="1"/>
</dbReference>
<evidence type="ECO:0000259" key="7">
    <source>
        <dbReference type="Pfam" id="PF03168"/>
    </source>
</evidence>
<dbReference type="GO" id="GO:0005886">
    <property type="term" value="C:plasma membrane"/>
    <property type="evidence" value="ECO:0007669"/>
    <property type="project" value="TreeGrafter"/>
</dbReference>
<evidence type="ECO:0000256" key="1">
    <source>
        <dbReference type="ARBA" id="ARBA00004167"/>
    </source>
</evidence>
<dbReference type="Pfam" id="PF03168">
    <property type="entry name" value="LEA_2"/>
    <property type="match status" value="1"/>
</dbReference>
<dbReference type="PANTHER" id="PTHR31234:SF35">
    <property type="entry name" value="LATE EMBRYOGENESIS ABUNDANT (LEA) HYDROXYPROLINE-RICH GLYCOPROTEIN FAMILY"/>
    <property type="match status" value="1"/>
</dbReference>
<dbReference type="AlphaFoldDB" id="A0A6N2MZD8"/>
<organism evidence="8">
    <name type="scientific">Salix viminalis</name>
    <name type="common">Common osier</name>
    <name type="synonym">Basket willow</name>
    <dbReference type="NCBI Taxonomy" id="40686"/>
    <lineage>
        <taxon>Eukaryota</taxon>
        <taxon>Viridiplantae</taxon>
        <taxon>Streptophyta</taxon>
        <taxon>Embryophyta</taxon>
        <taxon>Tracheophyta</taxon>
        <taxon>Spermatophyta</taxon>
        <taxon>Magnoliopsida</taxon>
        <taxon>eudicotyledons</taxon>
        <taxon>Gunneridae</taxon>
        <taxon>Pentapetalae</taxon>
        <taxon>rosids</taxon>
        <taxon>fabids</taxon>
        <taxon>Malpighiales</taxon>
        <taxon>Salicaceae</taxon>
        <taxon>Saliceae</taxon>
        <taxon>Salix</taxon>
    </lineage>
</organism>
<comment type="subcellular location">
    <subcellularLocation>
        <location evidence="1">Membrane</location>
        <topology evidence="1">Single-pass membrane protein</topology>
    </subcellularLocation>
</comment>
<feature type="region of interest" description="Disordered" evidence="5">
    <location>
        <begin position="1"/>
        <end position="44"/>
    </location>
</feature>
<accession>A0A6N2MZD8</accession>
<keyword evidence="4 6" id="KW-0472">Membrane</keyword>
<keyword evidence="2 6" id="KW-0812">Transmembrane</keyword>
<name>A0A6N2MZD8_SALVM</name>
<keyword evidence="3 6" id="KW-1133">Transmembrane helix</keyword>
<evidence type="ECO:0000256" key="2">
    <source>
        <dbReference type="ARBA" id="ARBA00022692"/>
    </source>
</evidence>
<reference evidence="8" key="1">
    <citation type="submission" date="2019-03" db="EMBL/GenBank/DDBJ databases">
        <authorList>
            <person name="Mank J."/>
            <person name="Almeida P."/>
        </authorList>
    </citation>
    <scope>NUCLEOTIDE SEQUENCE</scope>
    <source>
        <strain evidence="8">78183</strain>
    </source>
</reference>
<dbReference type="GO" id="GO:0098542">
    <property type="term" value="P:defense response to other organism"/>
    <property type="evidence" value="ECO:0007669"/>
    <property type="project" value="InterPro"/>
</dbReference>
<gene>
    <name evidence="8" type="ORF">SVIM_LOCUS442291</name>
</gene>
<dbReference type="InterPro" id="IPR004864">
    <property type="entry name" value="LEA_2"/>
</dbReference>
<evidence type="ECO:0000256" key="4">
    <source>
        <dbReference type="ARBA" id="ARBA00023136"/>
    </source>
</evidence>
<feature type="transmembrane region" description="Helical" evidence="6">
    <location>
        <begin position="52"/>
        <end position="79"/>
    </location>
</feature>
<dbReference type="EMBL" id="CAADRP010002040">
    <property type="protein sequence ID" value="VFU59911.1"/>
    <property type="molecule type" value="Genomic_DNA"/>
</dbReference>
<dbReference type="InterPro" id="IPR044839">
    <property type="entry name" value="NDR1-like"/>
</dbReference>
<sequence length="244" mass="26879">MADKPMKPPLQTPPGYRDPNLPAKSAPKPLPTKAMLPPSFQPRNRRSRHCRLCFSCLILLIMVAILLLMIAGGLFYLWFDPKLPVFHLQSLKLSAFNITKKPDGTFLSAKMVARIEVRNPNEKIIYHFGESNVETTAGDDEVSLGSTTLPEFTQGQKNTTSLKIETSVNNELIEDGIGSKILDQFTSKKLKVNLDVKTSVGIGAEGVKTGLLGVEVLCGGVTLKETITEMPRCIISTLKWISVR</sequence>
<evidence type="ECO:0000313" key="8">
    <source>
        <dbReference type="EMBL" id="VFU59911.1"/>
    </source>
</evidence>
<evidence type="ECO:0000256" key="3">
    <source>
        <dbReference type="ARBA" id="ARBA00022989"/>
    </source>
</evidence>
<protein>
    <recommendedName>
        <fullName evidence="7">Late embryogenesis abundant protein LEA-2 subgroup domain-containing protein</fullName>
    </recommendedName>
</protein>
<evidence type="ECO:0000256" key="6">
    <source>
        <dbReference type="SAM" id="Phobius"/>
    </source>
</evidence>
<feature type="domain" description="Late embryogenesis abundant protein LEA-2 subgroup" evidence="7">
    <location>
        <begin position="115"/>
        <end position="201"/>
    </location>
</feature>
<evidence type="ECO:0000256" key="5">
    <source>
        <dbReference type="SAM" id="MobiDB-lite"/>
    </source>
</evidence>
<proteinExistence type="predicted"/>